<feature type="region of interest" description="Disordered" evidence="1">
    <location>
        <begin position="32"/>
        <end position="58"/>
    </location>
</feature>
<protein>
    <submittedName>
        <fullName evidence="2">Uncharacterized protein</fullName>
    </submittedName>
</protein>
<comment type="caution">
    <text evidence="2">The sequence shown here is derived from an EMBL/GenBank/DDBJ whole genome shotgun (WGS) entry which is preliminary data.</text>
</comment>
<keyword evidence="3" id="KW-1185">Reference proteome</keyword>
<gene>
    <name evidence="2" type="ORF">PXEA_LOCUS2320</name>
</gene>
<feature type="compositionally biased region" description="Polar residues" evidence="1">
    <location>
        <begin position="32"/>
        <end position="45"/>
    </location>
</feature>
<dbReference type="AlphaFoldDB" id="A0A3S5A795"/>
<organism evidence="2 3">
    <name type="scientific">Protopolystoma xenopodis</name>
    <dbReference type="NCBI Taxonomy" id="117903"/>
    <lineage>
        <taxon>Eukaryota</taxon>
        <taxon>Metazoa</taxon>
        <taxon>Spiralia</taxon>
        <taxon>Lophotrochozoa</taxon>
        <taxon>Platyhelminthes</taxon>
        <taxon>Monogenea</taxon>
        <taxon>Polyopisthocotylea</taxon>
        <taxon>Polystomatidea</taxon>
        <taxon>Polystomatidae</taxon>
        <taxon>Protopolystoma</taxon>
    </lineage>
</organism>
<evidence type="ECO:0000313" key="3">
    <source>
        <dbReference type="Proteomes" id="UP000784294"/>
    </source>
</evidence>
<dbReference type="EMBL" id="CAAALY010004951">
    <property type="protein sequence ID" value="VEL08880.1"/>
    <property type="molecule type" value="Genomic_DNA"/>
</dbReference>
<reference evidence="2" key="1">
    <citation type="submission" date="2018-11" db="EMBL/GenBank/DDBJ databases">
        <authorList>
            <consortium name="Pathogen Informatics"/>
        </authorList>
    </citation>
    <scope>NUCLEOTIDE SEQUENCE</scope>
</reference>
<proteinExistence type="predicted"/>
<name>A0A3S5A795_9PLAT</name>
<dbReference type="Proteomes" id="UP000784294">
    <property type="component" value="Unassembled WGS sequence"/>
</dbReference>
<sequence>MRSAPIKHKVVPQLSQHRNTIANNVFENNSSLVSTQISGPGTDSTSKPRRTSVPLRSAGISSAYKSVNHLSPSQARLSLGNEKSKHCTVSPHTKRLSRLCGDNDEQDRPHASSPNTASRQRVRLNETPTSGIPLCATGNTFNQMVLEESKGDECSGLTEIKHNLETSGKSCELSSAAITAIDITQMPCSHHGSSCIMSADLSGQVHVLPIIDPRLWPISTLHSMAQDERLKQRHFTVSLHLFSISNFFGMN</sequence>
<evidence type="ECO:0000313" key="2">
    <source>
        <dbReference type="EMBL" id="VEL08880.1"/>
    </source>
</evidence>
<accession>A0A3S5A795</accession>
<evidence type="ECO:0000256" key="1">
    <source>
        <dbReference type="SAM" id="MobiDB-lite"/>
    </source>
</evidence>
<feature type="region of interest" description="Disordered" evidence="1">
    <location>
        <begin position="78"/>
        <end position="122"/>
    </location>
</feature>